<protein>
    <recommendedName>
        <fullName evidence="1">Reverse transcriptase domain-containing protein</fullName>
    </recommendedName>
</protein>
<dbReference type="Proteomes" id="UP001318860">
    <property type="component" value="Unassembled WGS sequence"/>
</dbReference>
<dbReference type="InterPro" id="IPR026960">
    <property type="entry name" value="RVT-Znf"/>
</dbReference>
<dbReference type="Pfam" id="PF13966">
    <property type="entry name" value="zf-RVT"/>
    <property type="match status" value="1"/>
</dbReference>
<reference evidence="2 3" key="1">
    <citation type="journal article" date="2021" name="Comput. Struct. Biotechnol. J.">
        <title>De novo genome assembly of the potent medicinal plant Rehmannia glutinosa using nanopore technology.</title>
        <authorList>
            <person name="Ma L."/>
            <person name="Dong C."/>
            <person name="Song C."/>
            <person name="Wang X."/>
            <person name="Zheng X."/>
            <person name="Niu Y."/>
            <person name="Chen S."/>
            <person name="Feng W."/>
        </authorList>
    </citation>
    <scope>NUCLEOTIDE SEQUENCE [LARGE SCALE GENOMIC DNA]</scope>
    <source>
        <strain evidence="2">DH-2019</strain>
    </source>
</reference>
<proteinExistence type="predicted"/>
<dbReference type="Pfam" id="PF00078">
    <property type="entry name" value="RVT_1"/>
    <property type="match status" value="1"/>
</dbReference>
<dbReference type="PANTHER" id="PTHR33116:SF86">
    <property type="entry name" value="REVERSE TRANSCRIPTASE DOMAIN-CONTAINING PROTEIN"/>
    <property type="match status" value="1"/>
</dbReference>
<dbReference type="EMBL" id="JABTTQ020003220">
    <property type="protein sequence ID" value="KAK6119349.1"/>
    <property type="molecule type" value="Genomic_DNA"/>
</dbReference>
<accession>A0ABR0U9Z0</accession>
<dbReference type="PANTHER" id="PTHR33116">
    <property type="entry name" value="REVERSE TRANSCRIPTASE ZINC-BINDING DOMAIN-CONTAINING PROTEIN-RELATED-RELATED"/>
    <property type="match status" value="1"/>
</dbReference>
<sequence>MKEFLRQPFTSEEVTRALKHMHPFKSPGPDGMSPVFFQKFWHILKNDITNFVLDFLNNNSFVPTFNFTHIVLIPKVKNPETVTHFRPISLCNVVYKLASKVLSLRVRSTLPSIISESQSAFVPGRLITDNILVAYEIHHSMKARKHGNLGYMSIKLDMSKAFDRVEWSFILRVLSALGFPNSIVDLIKTCITTTSFSFLLNGTQFGYLHPQRGIRQGDPLSPYLFILCSEVFSLILQDLQAAGNIHGLAINKHAPTISHLFFADDTLLFGHASIQEAKYIKYAIQLYESVSGQKINFEKSGILFSPNTQEDIQASISQLLNIPVVSSHGKYLGLPSVIGANKKQVFSSILDRCWSRLQGWKEKQLSQAGRIVLIQSVIQSIPTFAMMCFKLPDGIIEKIHSMSARYLWGGDPEKRAIHWKSWDRLCVSKSHGGLGFRHLRAFNLALLSKQAWRILTCKSSLIARIFKAKYFPHSNILDSKLGHRPSWSWRSIFESVKCLKLGCRKFIKSGSSTKIWDDPWLPHTSDFKVHSPRPINTHFSHVADLIDHEHGTWKLDIITSLFIDSEAKAILSIPMGSCSTPDFWGWNLSKNGKFTTKTAYHRILESDFISNHTSAQNSSGSDNLVWKKIWKLKIPHRSQYFLWRCISRALPTPDFLSLHHIPNSDPCELCSHAHPSAAHIFFTCPFAASSWKMVGLWDCIIYHEQPSFSLWLRDIILTLKADMCELFAVICDHIWFSRNKKKFEQLNSNPFSCVLTANNTLLDFNAANGWPERPSTDLKAHCLAEKKPLGPRIFFDGAISKIYAGIESQI</sequence>
<evidence type="ECO:0000313" key="3">
    <source>
        <dbReference type="Proteomes" id="UP001318860"/>
    </source>
</evidence>
<evidence type="ECO:0000313" key="2">
    <source>
        <dbReference type="EMBL" id="KAK6119349.1"/>
    </source>
</evidence>
<feature type="domain" description="Reverse transcriptase" evidence="1">
    <location>
        <begin position="54"/>
        <end position="336"/>
    </location>
</feature>
<organism evidence="2 3">
    <name type="scientific">Rehmannia glutinosa</name>
    <name type="common">Chinese foxglove</name>
    <dbReference type="NCBI Taxonomy" id="99300"/>
    <lineage>
        <taxon>Eukaryota</taxon>
        <taxon>Viridiplantae</taxon>
        <taxon>Streptophyta</taxon>
        <taxon>Embryophyta</taxon>
        <taxon>Tracheophyta</taxon>
        <taxon>Spermatophyta</taxon>
        <taxon>Magnoliopsida</taxon>
        <taxon>eudicotyledons</taxon>
        <taxon>Gunneridae</taxon>
        <taxon>Pentapetalae</taxon>
        <taxon>asterids</taxon>
        <taxon>lamiids</taxon>
        <taxon>Lamiales</taxon>
        <taxon>Orobanchaceae</taxon>
        <taxon>Rehmannieae</taxon>
        <taxon>Rehmannia</taxon>
    </lineage>
</organism>
<evidence type="ECO:0000259" key="1">
    <source>
        <dbReference type="PROSITE" id="PS50878"/>
    </source>
</evidence>
<dbReference type="CDD" id="cd01650">
    <property type="entry name" value="RT_nLTR_like"/>
    <property type="match status" value="1"/>
</dbReference>
<dbReference type="InterPro" id="IPR000477">
    <property type="entry name" value="RT_dom"/>
</dbReference>
<keyword evidence="3" id="KW-1185">Reference proteome</keyword>
<name>A0ABR0U9Z0_REHGL</name>
<gene>
    <name evidence="2" type="ORF">DH2020_046910</name>
</gene>
<dbReference type="PROSITE" id="PS50878">
    <property type="entry name" value="RT_POL"/>
    <property type="match status" value="1"/>
</dbReference>
<comment type="caution">
    <text evidence="2">The sequence shown here is derived from an EMBL/GenBank/DDBJ whole genome shotgun (WGS) entry which is preliminary data.</text>
</comment>